<proteinExistence type="inferred from homology"/>
<dbReference type="GO" id="GO:0046872">
    <property type="term" value="F:metal ion binding"/>
    <property type="evidence" value="ECO:0007669"/>
    <property type="project" value="UniProtKB-KW"/>
</dbReference>
<dbReference type="SMART" id="SM00332">
    <property type="entry name" value="PP2Cc"/>
    <property type="match status" value="1"/>
</dbReference>
<sequence>MSSKDPPSSSTSSDSPPAPAPTHTDSSPSKSSTSSTTSSSSTYDDDDRSDLPGFYFGFHEDRNRLNRRTMEDAHALEINFAGVRGQGYFAVYDGHAGRQAAQWCGDNVHKILVELMDAHPGVPIVELMNEAFERTDRELAQLGIHSGCTAVASLVSIEGDRRVLYTANVGDARSVLCRKGQALRLSYDHKGSDPFEAKRVIDAGGFMMNHRVNGVLAVTRSLGDVSMKELVVGNPYTTEIEITSDDEFLILACDGIWDVMSDQEAVNLILGLDEPQRAAELLVHQALENMSTDNLSAIVVRFVHPKRRPSHATNAALAANAQRAESEEIIYDNDETPTPRSVSMARLGSVEREDEAARVKAEETGADGKVRGPVDGEGLGVRLREEVEKEMKRKSG</sequence>
<dbReference type="CDD" id="cd00143">
    <property type="entry name" value="PP2Cc"/>
    <property type="match status" value="1"/>
</dbReference>
<keyword evidence="4 5" id="KW-0904">Protein phosphatase</keyword>
<evidence type="ECO:0000256" key="2">
    <source>
        <dbReference type="ARBA" id="ARBA00022723"/>
    </source>
</evidence>
<dbReference type="Pfam" id="PF00481">
    <property type="entry name" value="PP2C"/>
    <property type="match status" value="1"/>
</dbReference>
<feature type="compositionally biased region" description="Low complexity" evidence="6">
    <location>
        <begin position="1"/>
        <end position="42"/>
    </location>
</feature>
<dbReference type="SUPFAM" id="SSF81606">
    <property type="entry name" value="PP2C-like"/>
    <property type="match status" value="1"/>
</dbReference>
<dbReference type="OrthoDB" id="10264738at2759"/>
<keyword evidence="3 5" id="KW-0378">Hydrolase</keyword>
<evidence type="ECO:0000259" key="7">
    <source>
        <dbReference type="PROSITE" id="PS51746"/>
    </source>
</evidence>
<keyword evidence="9" id="KW-1185">Reference proteome</keyword>
<reference evidence="8 9" key="1">
    <citation type="submission" date="2016-07" db="EMBL/GenBank/DDBJ databases">
        <title>Pervasive Adenine N6-methylation of Active Genes in Fungi.</title>
        <authorList>
            <consortium name="DOE Joint Genome Institute"/>
            <person name="Mondo S.J."/>
            <person name="Dannebaum R.O."/>
            <person name="Kuo R.C."/>
            <person name="Labutti K."/>
            <person name="Haridas S."/>
            <person name="Kuo A."/>
            <person name="Salamov A."/>
            <person name="Ahrendt S.R."/>
            <person name="Lipzen A."/>
            <person name="Sullivan W."/>
            <person name="Andreopoulos W.B."/>
            <person name="Clum A."/>
            <person name="Lindquist E."/>
            <person name="Daum C."/>
            <person name="Ramamoorthy G.K."/>
            <person name="Gryganskyi A."/>
            <person name="Culley D."/>
            <person name="Magnuson J.K."/>
            <person name="James T.Y."/>
            <person name="O'Malley M.A."/>
            <person name="Stajich J.E."/>
            <person name="Spatafora J.W."/>
            <person name="Visel A."/>
            <person name="Grigoriev I.V."/>
        </authorList>
    </citation>
    <scope>NUCLEOTIDE SEQUENCE [LARGE SCALE GENOMIC DNA]</scope>
    <source>
        <strain evidence="8 9">PL171</strain>
    </source>
</reference>
<evidence type="ECO:0000256" key="4">
    <source>
        <dbReference type="ARBA" id="ARBA00022912"/>
    </source>
</evidence>
<keyword evidence="2" id="KW-0479">Metal-binding</keyword>
<evidence type="ECO:0000256" key="5">
    <source>
        <dbReference type="RuleBase" id="RU003465"/>
    </source>
</evidence>
<comment type="caution">
    <text evidence="8">The sequence shown here is derived from an EMBL/GenBank/DDBJ whole genome shotgun (WGS) entry which is preliminary data.</text>
</comment>
<dbReference type="InterPro" id="IPR000222">
    <property type="entry name" value="PP2C_BS"/>
</dbReference>
<evidence type="ECO:0000313" key="9">
    <source>
        <dbReference type="Proteomes" id="UP000193411"/>
    </source>
</evidence>
<dbReference type="InterPro" id="IPR001932">
    <property type="entry name" value="PPM-type_phosphatase-like_dom"/>
</dbReference>
<organism evidence="8 9">
    <name type="scientific">Catenaria anguillulae PL171</name>
    <dbReference type="NCBI Taxonomy" id="765915"/>
    <lineage>
        <taxon>Eukaryota</taxon>
        <taxon>Fungi</taxon>
        <taxon>Fungi incertae sedis</taxon>
        <taxon>Blastocladiomycota</taxon>
        <taxon>Blastocladiomycetes</taxon>
        <taxon>Blastocladiales</taxon>
        <taxon>Catenariaceae</taxon>
        <taxon>Catenaria</taxon>
    </lineage>
</organism>
<protein>
    <submittedName>
        <fullName evidence="8">Phosphatase 2C-like domain-containing protein</fullName>
    </submittedName>
</protein>
<dbReference type="PROSITE" id="PS01032">
    <property type="entry name" value="PPM_1"/>
    <property type="match status" value="1"/>
</dbReference>
<dbReference type="Gene3D" id="3.60.40.10">
    <property type="entry name" value="PPM-type phosphatase domain"/>
    <property type="match status" value="1"/>
</dbReference>
<evidence type="ECO:0000256" key="1">
    <source>
        <dbReference type="ARBA" id="ARBA00006702"/>
    </source>
</evidence>
<gene>
    <name evidence="8" type="ORF">BCR44DRAFT_128068</name>
</gene>
<dbReference type="AlphaFoldDB" id="A0A1Y2HBY6"/>
<dbReference type="GO" id="GO:0004722">
    <property type="term" value="F:protein serine/threonine phosphatase activity"/>
    <property type="evidence" value="ECO:0007669"/>
    <property type="project" value="InterPro"/>
</dbReference>
<name>A0A1Y2HBY6_9FUNG</name>
<comment type="similarity">
    <text evidence="1 5">Belongs to the PP2C family.</text>
</comment>
<feature type="domain" description="PPM-type phosphatase" evidence="7">
    <location>
        <begin position="55"/>
        <end position="302"/>
    </location>
</feature>
<feature type="region of interest" description="Disordered" evidence="6">
    <location>
        <begin position="331"/>
        <end position="380"/>
    </location>
</feature>
<feature type="compositionally biased region" description="Basic and acidic residues" evidence="6">
    <location>
        <begin position="349"/>
        <end position="374"/>
    </location>
</feature>
<dbReference type="PANTHER" id="PTHR13832">
    <property type="entry name" value="PROTEIN PHOSPHATASE 2C"/>
    <property type="match status" value="1"/>
</dbReference>
<evidence type="ECO:0000256" key="3">
    <source>
        <dbReference type="ARBA" id="ARBA00022801"/>
    </source>
</evidence>
<dbReference type="PROSITE" id="PS51746">
    <property type="entry name" value="PPM_2"/>
    <property type="match status" value="1"/>
</dbReference>
<evidence type="ECO:0000313" key="8">
    <source>
        <dbReference type="EMBL" id="ORZ31451.1"/>
    </source>
</evidence>
<accession>A0A1Y2HBY6</accession>
<dbReference type="PANTHER" id="PTHR13832:SF837">
    <property type="entry name" value="PROTEIN PHOSPHATASE 2C-LIKE DOMAIN-CONTAINING PROTEIN 1"/>
    <property type="match status" value="1"/>
</dbReference>
<feature type="region of interest" description="Disordered" evidence="6">
    <location>
        <begin position="1"/>
        <end position="46"/>
    </location>
</feature>
<dbReference type="EMBL" id="MCFL01000060">
    <property type="protein sequence ID" value="ORZ31451.1"/>
    <property type="molecule type" value="Genomic_DNA"/>
</dbReference>
<evidence type="ECO:0000256" key="6">
    <source>
        <dbReference type="SAM" id="MobiDB-lite"/>
    </source>
</evidence>
<dbReference type="Proteomes" id="UP000193411">
    <property type="component" value="Unassembled WGS sequence"/>
</dbReference>
<dbReference type="InterPro" id="IPR036457">
    <property type="entry name" value="PPM-type-like_dom_sf"/>
</dbReference>
<dbReference type="InterPro" id="IPR015655">
    <property type="entry name" value="PP2C"/>
</dbReference>
<dbReference type="STRING" id="765915.A0A1Y2HBY6"/>